<comment type="caution">
    <text evidence="4">The sequence shown here is derived from an EMBL/GenBank/DDBJ whole genome shotgun (WGS) entry which is preliminary data.</text>
</comment>
<evidence type="ECO:0000256" key="3">
    <source>
        <dbReference type="SAM" id="Phobius"/>
    </source>
</evidence>
<gene>
    <name evidence="4" type="ORF">NIES4072_20080</name>
</gene>
<evidence type="ECO:0000313" key="5">
    <source>
        <dbReference type="Proteomes" id="UP000245124"/>
    </source>
</evidence>
<feature type="transmembrane region" description="Helical" evidence="3">
    <location>
        <begin position="46"/>
        <end position="64"/>
    </location>
</feature>
<keyword evidence="5" id="KW-1185">Reference proteome</keyword>
<dbReference type="EMBL" id="BDUD01000001">
    <property type="protein sequence ID" value="GBG18344.1"/>
    <property type="molecule type" value="Genomic_DNA"/>
</dbReference>
<sequence length="262" mass="30152">MANKELETLKRLAFKQSERSPEQPLSPLDSNASLPKEKPKRNMNWWFLKIASITGLLYLLFIVLTPTPPPQENRRIGNTEVIIFSLILLFNSGLLDNIDDISISGTGIALRRLKQEVRDDINKLQDEQIAELNTQQKRIDLLQEQQSATLQFLVRYLIDGNELKHLIKLNSQEEFNFKFDDELAMELKHLRAMGFINNFVGKGIEKVQQDGEGDLKNYFHITEEGKSYLALRKTLGINEIPGLGEDGRWHRDIRDSGKMGKY</sequence>
<protein>
    <submittedName>
        <fullName evidence="4">Uncharacterized protein</fullName>
    </submittedName>
</protein>
<evidence type="ECO:0000313" key="4">
    <source>
        <dbReference type="EMBL" id="GBG18344.1"/>
    </source>
</evidence>
<feature type="compositionally biased region" description="Basic and acidic residues" evidence="2">
    <location>
        <begin position="12"/>
        <end position="21"/>
    </location>
</feature>
<dbReference type="OrthoDB" id="513275at2"/>
<name>A0A2R5FRR6_NOSCO</name>
<keyword evidence="3" id="KW-0472">Membrane</keyword>
<organism evidence="4 5">
    <name type="scientific">Nostoc commune NIES-4072</name>
    <dbReference type="NCBI Taxonomy" id="2005467"/>
    <lineage>
        <taxon>Bacteria</taxon>
        <taxon>Bacillati</taxon>
        <taxon>Cyanobacteriota</taxon>
        <taxon>Cyanophyceae</taxon>
        <taxon>Nostocales</taxon>
        <taxon>Nostocaceae</taxon>
        <taxon>Nostoc</taxon>
    </lineage>
</organism>
<evidence type="ECO:0000256" key="2">
    <source>
        <dbReference type="SAM" id="MobiDB-lite"/>
    </source>
</evidence>
<keyword evidence="3" id="KW-0812">Transmembrane</keyword>
<feature type="coiled-coil region" evidence="1">
    <location>
        <begin position="110"/>
        <end position="145"/>
    </location>
</feature>
<keyword evidence="1" id="KW-0175">Coiled coil</keyword>
<dbReference type="Proteomes" id="UP000245124">
    <property type="component" value="Unassembled WGS sequence"/>
</dbReference>
<proteinExistence type="predicted"/>
<dbReference type="RefSeq" id="WP_146195796.1">
    <property type="nucleotide sequence ID" value="NZ_BDUD01000001.1"/>
</dbReference>
<dbReference type="AlphaFoldDB" id="A0A2R5FRR6"/>
<accession>A0A2R5FRR6</accession>
<reference evidence="4 5" key="1">
    <citation type="submission" date="2017-06" db="EMBL/GenBank/DDBJ databases">
        <title>Genome sequencing of cyanobaciteial culture collection at National Institute for Environmental Studies (NIES).</title>
        <authorList>
            <person name="Hirose Y."/>
            <person name="Shimura Y."/>
            <person name="Fujisawa T."/>
            <person name="Nakamura Y."/>
            <person name="Kawachi M."/>
        </authorList>
    </citation>
    <scope>NUCLEOTIDE SEQUENCE [LARGE SCALE GENOMIC DNA]</scope>
    <source>
        <strain evidence="4 5">NIES-4072</strain>
    </source>
</reference>
<feature type="region of interest" description="Disordered" evidence="2">
    <location>
        <begin position="12"/>
        <end position="36"/>
    </location>
</feature>
<keyword evidence="3" id="KW-1133">Transmembrane helix</keyword>
<evidence type="ECO:0000256" key="1">
    <source>
        <dbReference type="SAM" id="Coils"/>
    </source>
</evidence>